<dbReference type="Pfam" id="PF01381">
    <property type="entry name" value="HTH_3"/>
    <property type="match status" value="1"/>
</dbReference>
<dbReference type="CDD" id="cd00093">
    <property type="entry name" value="HTH_XRE"/>
    <property type="match status" value="1"/>
</dbReference>
<dbReference type="InterPro" id="IPR010982">
    <property type="entry name" value="Lambda_DNA-bd_dom_sf"/>
</dbReference>
<accession>A0ABU5CBV0</accession>
<dbReference type="PROSITE" id="PS50943">
    <property type="entry name" value="HTH_CROC1"/>
    <property type="match status" value="1"/>
</dbReference>
<protein>
    <submittedName>
        <fullName evidence="3">Helix-turn-helix transcriptional regulator</fullName>
    </submittedName>
</protein>
<evidence type="ECO:0000256" key="1">
    <source>
        <dbReference type="ARBA" id="ARBA00023125"/>
    </source>
</evidence>
<dbReference type="PANTHER" id="PTHR46558:SF14">
    <property type="entry name" value="HTH-TYPE TRANSCRIPTIONAL REGULATOR ANSR"/>
    <property type="match status" value="1"/>
</dbReference>
<dbReference type="PANTHER" id="PTHR46558">
    <property type="entry name" value="TRACRIPTIONAL REGULATORY PROTEIN-RELATED-RELATED"/>
    <property type="match status" value="1"/>
</dbReference>
<dbReference type="InterPro" id="IPR001387">
    <property type="entry name" value="Cro/C1-type_HTH"/>
</dbReference>
<gene>
    <name evidence="3" type="ORF">RWE15_24080</name>
</gene>
<proteinExistence type="predicted"/>
<dbReference type="EMBL" id="JAWDIP010000004">
    <property type="protein sequence ID" value="MDY0396816.1"/>
    <property type="molecule type" value="Genomic_DNA"/>
</dbReference>
<feature type="domain" description="HTH cro/C1-type" evidence="2">
    <location>
        <begin position="6"/>
        <end position="60"/>
    </location>
</feature>
<comment type="caution">
    <text evidence="3">The sequence shown here is derived from an EMBL/GenBank/DDBJ whole genome shotgun (WGS) entry which is preliminary data.</text>
</comment>
<sequence>MFSKRLKYLRIEKKLTQQAMADFLGISRQGYGKYEDGKSEPDHDTLIKLSSFFKVTTDYLLGNTDVPSTKTDNSFNAIDEINQLLKKYNIDQSGFFDIEKWKAMGPEGVKQLDSYFKFLTEQAEKENKDNPLKNKGGFKKKLNGLNYFKKSS</sequence>
<evidence type="ECO:0000259" key="2">
    <source>
        <dbReference type="PROSITE" id="PS50943"/>
    </source>
</evidence>
<name>A0ABU5CBV0_9BACI</name>
<evidence type="ECO:0000313" key="3">
    <source>
        <dbReference type="EMBL" id="MDY0396816.1"/>
    </source>
</evidence>
<dbReference type="SMART" id="SM00530">
    <property type="entry name" value="HTH_XRE"/>
    <property type="match status" value="1"/>
</dbReference>
<keyword evidence="1" id="KW-0238">DNA-binding</keyword>
<dbReference type="SUPFAM" id="SSF47413">
    <property type="entry name" value="lambda repressor-like DNA-binding domains"/>
    <property type="match status" value="1"/>
</dbReference>
<evidence type="ECO:0000313" key="4">
    <source>
        <dbReference type="Proteomes" id="UP001281447"/>
    </source>
</evidence>
<organism evidence="3 4">
    <name type="scientific">Tigheibacillus halophilus</name>
    <dbReference type="NCBI Taxonomy" id="361280"/>
    <lineage>
        <taxon>Bacteria</taxon>
        <taxon>Bacillati</taxon>
        <taxon>Bacillota</taxon>
        <taxon>Bacilli</taxon>
        <taxon>Bacillales</taxon>
        <taxon>Bacillaceae</taxon>
        <taxon>Tigheibacillus</taxon>
    </lineage>
</organism>
<dbReference type="Proteomes" id="UP001281447">
    <property type="component" value="Unassembled WGS sequence"/>
</dbReference>
<keyword evidence="4" id="KW-1185">Reference proteome</keyword>
<dbReference type="Gene3D" id="1.10.260.40">
    <property type="entry name" value="lambda repressor-like DNA-binding domains"/>
    <property type="match status" value="1"/>
</dbReference>
<reference evidence="3 4" key="1">
    <citation type="submission" date="2023-10" db="EMBL/GenBank/DDBJ databases">
        <title>Virgibacillus halophilus 5B73C genome.</title>
        <authorList>
            <person name="Miliotis G."/>
            <person name="Sengupta P."/>
            <person name="Hameed A."/>
            <person name="Chuvochina M."/>
            <person name="Mcdonagh F."/>
            <person name="Simpson A.C."/>
            <person name="Singh N.K."/>
            <person name="Rekha P.D."/>
            <person name="Raman K."/>
            <person name="Hugenholtz P."/>
            <person name="Venkateswaran K."/>
        </authorList>
    </citation>
    <scope>NUCLEOTIDE SEQUENCE [LARGE SCALE GENOMIC DNA]</scope>
    <source>
        <strain evidence="3 4">5B73C</strain>
    </source>
</reference>